<dbReference type="Proteomes" id="UP001499924">
    <property type="component" value="Unassembled WGS sequence"/>
</dbReference>
<name>A0ABP6PDC9_9ACTN</name>
<gene>
    <name evidence="1" type="ORF">GCM10010531_31250</name>
</gene>
<reference evidence="2" key="1">
    <citation type="journal article" date="2019" name="Int. J. Syst. Evol. Microbiol.">
        <title>The Global Catalogue of Microorganisms (GCM) 10K type strain sequencing project: providing services to taxonomists for standard genome sequencing and annotation.</title>
        <authorList>
            <consortium name="The Broad Institute Genomics Platform"/>
            <consortium name="The Broad Institute Genome Sequencing Center for Infectious Disease"/>
            <person name="Wu L."/>
            <person name="Ma J."/>
        </authorList>
    </citation>
    <scope>NUCLEOTIDE SEQUENCE [LARGE SCALE GENOMIC DNA]</scope>
    <source>
        <strain evidence="2">JCM 15614</strain>
    </source>
</reference>
<protein>
    <submittedName>
        <fullName evidence="1">Uncharacterized protein</fullName>
    </submittedName>
</protein>
<evidence type="ECO:0000313" key="2">
    <source>
        <dbReference type="Proteomes" id="UP001499924"/>
    </source>
</evidence>
<keyword evidence="2" id="KW-1185">Reference proteome</keyword>
<organism evidence="1 2">
    <name type="scientific">Blastococcus jejuensis</name>
    <dbReference type="NCBI Taxonomy" id="351224"/>
    <lineage>
        <taxon>Bacteria</taxon>
        <taxon>Bacillati</taxon>
        <taxon>Actinomycetota</taxon>
        <taxon>Actinomycetes</taxon>
        <taxon>Geodermatophilales</taxon>
        <taxon>Geodermatophilaceae</taxon>
        <taxon>Blastococcus</taxon>
    </lineage>
</organism>
<dbReference type="EMBL" id="BAAAVV010000007">
    <property type="protein sequence ID" value="GAA3175376.1"/>
    <property type="molecule type" value="Genomic_DNA"/>
</dbReference>
<evidence type="ECO:0000313" key="1">
    <source>
        <dbReference type="EMBL" id="GAA3175376.1"/>
    </source>
</evidence>
<accession>A0ABP6PDC9</accession>
<sequence>MTPVTQQSYAGQTQPRVIAAARVAAQKRSEMASWARSAWGHISQAPSTAGTGRTGVAVGVVMGRPD</sequence>
<proteinExistence type="predicted"/>
<comment type="caution">
    <text evidence="1">The sequence shown here is derived from an EMBL/GenBank/DDBJ whole genome shotgun (WGS) entry which is preliminary data.</text>
</comment>